<comment type="caution">
    <text evidence="8">The sequence shown here is derived from an EMBL/GenBank/DDBJ whole genome shotgun (WGS) entry which is preliminary data.</text>
</comment>
<keyword evidence="3 4" id="KW-0456">Lyase</keyword>
<evidence type="ECO:0000256" key="3">
    <source>
        <dbReference type="ARBA" id="ARBA00023239"/>
    </source>
</evidence>
<comment type="function">
    <text evidence="4">Constitutes one of the two catalytic subunit of the tRNA-splicing endonuclease complex, a complex responsible for identification and cleavage of the splice sites in pre-tRNA. It cleaves pre-tRNA at the 5'- and 3'-splice sites to release the intron. The products are an intron and two tRNA half-molecules bearing 2',3'-cyclic phosphate and 5'-OH termini. There are no conserved sequences at the splice sites, but the intron is invariably located at the same site in the gene, placing the splice sites an invariant distance from the constant structural features of the tRNA body.</text>
</comment>
<dbReference type="CDD" id="cd22363">
    <property type="entry name" value="tRNA-intron_lyase_C"/>
    <property type="match status" value="1"/>
</dbReference>
<evidence type="ECO:0000259" key="6">
    <source>
        <dbReference type="Pfam" id="PF01974"/>
    </source>
</evidence>
<proteinExistence type="inferred from homology"/>
<dbReference type="InterPro" id="IPR016690">
    <property type="entry name" value="TSEN34"/>
</dbReference>
<comment type="similarity">
    <text evidence="1 4">Belongs to the tRNA-intron endonuclease family.</text>
</comment>
<sequence>MQHMEECKPEADNELCEAEPESSKILIHLLEGNAFVWNVEDARKIREKHGLIGKLVGALVRKPQQNTRLGLPLGLLPEETRLLVEIGAATLVCGCIKEKEHADLSDLHLQDSTSFSTAVLEESSKAEGETFKRFLLNSYEEQRQLALEEKRHTLERLSESIIKGRSKQKRRHGKREEEPMESCSHGPIKELQNLEETFHFPEEAMMVQIPTARTNLHSIEEVDLCKASLDWPYAGQKKHELRFKVFRDLWQKGYYLTSGNKFGGDFLVYPGDPMRFHAHYIAICHPQDEEIPLSYIITAGRLGTNVKKTVLLCSSNEEGLVTYTSLQWSGLQ</sequence>
<keyword evidence="2 4" id="KW-0819">tRNA processing</keyword>
<dbReference type="PIRSF" id="PIRSF017250">
    <property type="entry name" value="tRNA_splic_SEN34"/>
    <property type="match status" value="1"/>
</dbReference>
<evidence type="ECO:0000256" key="4">
    <source>
        <dbReference type="PIRNR" id="PIRNR017250"/>
    </source>
</evidence>
<evidence type="ECO:0000256" key="5">
    <source>
        <dbReference type="SAM" id="MobiDB-lite"/>
    </source>
</evidence>
<dbReference type="PANTHER" id="PTHR13070">
    <property type="entry name" value="TRNA-SPLICING ENDONUCLEASE SUBUNIT SEN34-RELATED"/>
    <property type="match status" value="1"/>
</dbReference>
<dbReference type="Pfam" id="PF01974">
    <property type="entry name" value="tRNA_int_endo"/>
    <property type="match status" value="1"/>
</dbReference>
<keyword evidence="9" id="KW-1185">Reference proteome</keyword>
<keyword evidence="4" id="KW-0539">Nucleus</keyword>
<feature type="domain" description="TSEN34 N-terminal" evidence="7">
    <location>
        <begin position="25"/>
        <end position="92"/>
    </location>
</feature>
<evidence type="ECO:0000313" key="8">
    <source>
        <dbReference type="EMBL" id="CAI9538775.1"/>
    </source>
</evidence>
<feature type="compositionally biased region" description="Basic residues" evidence="5">
    <location>
        <begin position="164"/>
        <end position="173"/>
    </location>
</feature>
<dbReference type="InterPro" id="IPR011856">
    <property type="entry name" value="tRNA_endonuc-like_dom_sf"/>
</dbReference>
<evidence type="ECO:0000313" key="9">
    <source>
        <dbReference type="Proteomes" id="UP001162483"/>
    </source>
</evidence>
<dbReference type="SUPFAM" id="SSF53032">
    <property type="entry name" value="tRNA-intron endonuclease catalytic domain-like"/>
    <property type="match status" value="1"/>
</dbReference>
<protein>
    <recommendedName>
        <fullName evidence="4">tRNA-splicing endonuclease subunit Sen34</fullName>
        <ecNumber evidence="4">4.6.1.16</ecNumber>
    </recommendedName>
</protein>
<dbReference type="Gene3D" id="3.40.1350.10">
    <property type="match status" value="1"/>
</dbReference>
<reference evidence="8" key="1">
    <citation type="submission" date="2023-05" db="EMBL/GenBank/DDBJ databases">
        <authorList>
            <person name="Stuckert A."/>
        </authorList>
    </citation>
    <scope>NUCLEOTIDE SEQUENCE</scope>
</reference>
<dbReference type="InterPro" id="IPR006676">
    <property type="entry name" value="tRNA_splic"/>
</dbReference>
<feature type="domain" description="tRNA intron endonuclease catalytic" evidence="6">
    <location>
        <begin position="240"/>
        <end position="323"/>
    </location>
</feature>
<accession>A0ABN9AV92</accession>
<evidence type="ECO:0000259" key="7">
    <source>
        <dbReference type="Pfam" id="PF26577"/>
    </source>
</evidence>
<evidence type="ECO:0000256" key="1">
    <source>
        <dbReference type="ARBA" id="ARBA00008078"/>
    </source>
</evidence>
<dbReference type="InterPro" id="IPR059049">
    <property type="entry name" value="TSEN34_N"/>
</dbReference>
<dbReference type="EMBL" id="CATNWA010000979">
    <property type="protein sequence ID" value="CAI9538775.1"/>
    <property type="molecule type" value="Genomic_DNA"/>
</dbReference>
<dbReference type="Proteomes" id="UP001162483">
    <property type="component" value="Unassembled WGS sequence"/>
</dbReference>
<name>A0ABN9AV92_9NEOB</name>
<evidence type="ECO:0000256" key="2">
    <source>
        <dbReference type="ARBA" id="ARBA00022694"/>
    </source>
</evidence>
<feature type="region of interest" description="Disordered" evidence="5">
    <location>
        <begin position="163"/>
        <end position="188"/>
    </location>
</feature>
<dbReference type="EC" id="4.6.1.16" evidence="4"/>
<dbReference type="Pfam" id="PF26577">
    <property type="entry name" value="TSEN34_N"/>
    <property type="match status" value="1"/>
</dbReference>
<dbReference type="PANTHER" id="PTHR13070:SF0">
    <property type="entry name" value="TRNA-SPLICING ENDONUCLEASE SUBUNIT SEN34"/>
    <property type="match status" value="1"/>
</dbReference>
<dbReference type="InterPro" id="IPR036167">
    <property type="entry name" value="tRNA_intron_Endo_cat-like_sf"/>
</dbReference>
<comment type="subcellular location">
    <subcellularLocation>
        <location evidence="4">Nucleus</location>
    </subcellularLocation>
</comment>
<dbReference type="NCBIfam" id="TIGR00324">
    <property type="entry name" value="endA"/>
    <property type="match status" value="1"/>
</dbReference>
<gene>
    <name evidence="8" type="ORF">SPARVUS_LOCUS1482724</name>
</gene>
<organism evidence="8 9">
    <name type="scientific">Staurois parvus</name>
    <dbReference type="NCBI Taxonomy" id="386267"/>
    <lineage>
        <taxon>Eukaryota</taxon>
        <taxon>Metazoa</taxon>
        <taxon>Chordata</taxon>
        <taxon>Craniata</taxon>
        <taxon>Vertebrata</taxon>
        <taxon>Euteleostomi</taxon>
        <taxon>Amphibia</taxon>
        <taxon>Batrachia</taxon>
        <taxon>Anura</taxon>
        <taxon>Neobatrachia</taxon>
        <taxon>Ranoidea</taxon>
        <taxon>Ranidae</taxon>
        <taxon>Staurois</taxon>
    </lineage>
</organism>
<dbReference type="InterPro" id="IPR006677">
    <property type="entry name" value="tRNA_intron_Endonuc_cat-like"/>
</dbReference>